<evidence type="ECO:0000259" key="5">
    <source>
        <dbReference type="Pfam" id="PF01965"/>
    </source>
</evidence>
<evidence type="ECO:0000256" key="1">
    <source>
        <dbReference type="ARBA" id="ARBA00023016"/>
    </source>
</evidence>
<dbReference type="PANTHER" id="PTHR48094:SF11">
    <property type="entry name" value="GLUTATHIONE-INDEPENDENT GLYOXALASE HSP31-RELATED"/>
    <property type="match status" value="1"/>
</dbReference>
<dbReference type="RefSeq" id="WP_271914704.1">
    <property type="nucleotide sequence ID" value="NZ_JAQNDO010000001.1"/>
</dbReference>
<evidence type="ECO:0000256" key="4">
    <source>
        <dbReference type="SAM" id="SignalP"/>
    </source>
</evidence>
<dbReference type="PANTHER" id="PTHR48094">
    <property type="entry name" value="PROTEIN/NUCLEIC ACID DEGLYCASE DJ-1-RELATED"/>
    <property type="match status" value="1"/>
</dbReference>
<dbReference type="CDD" id="cd03141">
    <property type="entry name" value="GATase1_Hsp31_like"/>
    <property type="match status" value="1"/>
</dbReference>
<dbReference type="EMBL" id="JAQNDO010000001">
    <property type="protein sequence ID" value="MDC0739969.1"/>
    <property type="molecule type" value="Genomic_DNA"/>
</dbReference>
<keyword evidence="4" id="KW-0732">Signal</keyword>
<dbReference type="SUPFAM" id="SSF52317">
    <property type="entry name" value="Class I glutamine amidotransferase-like"/>
    <property type="match status" value="1"/>
</dbReference>
<dbReference type="InterPro" id="IPR029062">
    <property type="entry name" value="Class_I_gatase-like"/>
</dbReference>
<proteinExistence type="inferred from homology"/>
<organism evidence="6 7">
    <name type="scientific">Polyangium mundeleinium</name>
    <dbReference type="NCBI Taxonomy" id="2995306"/>
    <lineage>
        <taxon>Bacteria</taxon>
        <taxon>Pseudomonadati</taxon>
        <taxon>Myxococcota</taxon>
        <taxon>Polyangia</taxon>
        <taxon>Polyangiales</taxon>
        <taxon>Polyangiaceae</taxon>
        <taxon>Polyangium</taxon>
    </lineage>
</organism>
<keyword evidence="7" id="KW-1185">Reference proteome</keyword>
<evidence type="ECO:0000256" key="3">
    <source>
        <dbReference type="ARBA" id="ARBA00038493"/>
    </source>
</evidence>
<sequence>MSNPETDRPVAGRTRPVWLLAAALLAACGGPATSSATAKDVVPDKPAPKEAPVTKPVLLAMTSHDKKGDTGESTGAFLPEIAHPYAVFARAGIVVEFASVRGGRVPLDGVDRDDAVNAAFLDDPEVTRRLHESLPSSAVDPSRYAAIFFAGGHGAMWDLPDDPSFVKATARIYEAGGVVGAVCHGPAALVNVRLSDGAYLVAGKQVNGFTNEEERAVKLENVVPFLLEDRLVARGGRFVGAPKWQKQVVVDGRLVTGQNPASAAGVAEAMVALLREKKTP</sequence>
<keyword evidence="2" id="KW-0456">Lyase</keyword>
<dbReference type="Pfam" id="PF01965">
    <property type="entry name" value="DJ-1_PfpI"/>
    <property type="match status" value="1"/>
</dbReference>
<accession>A0ABT5EDS3</accession>
<dbReference type="Gene3D" id="3.40.50.880">
    <property type="match status" value="1"/>
</dbReference>
<feature type="chain" id="PRO_5047216276" evidence="4">
    <location>
        <begin position="39"/>
        <end position="280"/>
    </location>
</feature>
<gene>
    <name evidence="6" type="ORF">POL67_01340</name>
</gene>
<dbReference type="InterPro" id="IPR050325">
    <property type="entry name" value="Prot/Nucl_acid_deglycase"/>
</dbReference>
<feature type="signal peptide" evidence="4">
    <location>
        <begin position="1"/>
        <end position="38"/>
    </location>
</feature>
<evidence type="ECO:0000313" key="7">
    <source>
        <dbReference type="Proteomes" id="UP001221411"/>
    </source>
</evidence>
<dbReference type="InterPro" id="IPR002818">
    <property type="entry name" value="DJ-1/PfpI"/>
</dbReference>
<keyword evidence="6" id="KW-0315">Glutamine amidotransferase</keyword>
<feature type="domain" description="DJ-1/PfpI" evidence="5">
    <location>
        <begin position="80"/>
        <end position="271"/>
    </location>
</feature>
<comment type="caution">
    <text evidence="6">The sequence shown here is derived from an EMBL/GenBank/DDBJ whole genome shotgun (WGS) entry which is preliminary data.</text>
</comment>
<reference evidence="6 7" key="1">
    <citation type="submission" date="2022-11" db="EMBL/GenBank/DDBJ databases">
        <title>Minimal conservation of predation-associated metabolite biosynthetic gene clusters underscores biosynthetic potential of Myxococcota including descriptions for ten novel species: Archangium lansinium sp. nov., Myxococcus landrumus sp. nov., Nannocystis bai.</title>
        <authorList>
            <person name="Ahearne A."/>
            <person name="Stevens C."/>
            <person name="Dowd S."/>
        </authorList>
    </citation>
    <scope>NUCLEOTIDE SEQUENCE [LARGE SCALE GENOMIC DNA]</scope>
    <source>
        <strain evidence="6 7">RJM3</strain>
    </source>
</reference>
<dbReference type="Proteomes" id="UP001221411">
    <property type="component" value="Unassembled WGS sequence"/>
</dbReference>
<comment type="similarity">
    <text evidence="3">Belongs to the peptidase C56 family. HSP31-like subfamily.</text>
</comment>
<evidence type="ECO:0000313" key="6">
    <source>
        <dbReference type="EMBL" id="MDC0739969.1"/>
    </source>
</evidence>
<name>A0ABT5EDS3_9BACT</name>
<protein>
    <submittedName>
        <fullName evidence="6">Type 1 glutamine amidotransferase domain-containing protein</fullName>
    </submittedName>
</protein>
<evidence type="ECO:0000256" key="2">
    <source>
        <dbReference type="ARBA" id="ARBA00023239"/>
    </source>
</evidence>
<keyword evidence="1" id="KW-0346">Stress response</keyword>